<evidence type="ECO:0000313" key="3">
    <source>
        <dbReference type="Proteomes" id="UP000001023"/>
    </source>
</evidence>
<dbReference type="KEGG" id="sil:SPO2721"/>
<feature type="region of interest" description="Disordered" evidence="1">
    <location>
        <begin position="1"/>
        <end position="21"/>
    </location>
</feature>
<evidence type="ECO:0000256" key="1">
    <source>
        <dbReference type="SAM" id="MobiDB-lite"/>
    </source>
</evidence>
<dbReference type="PaxDb" id="246200-SPO2721"/>
<dbReference type="HOGENOM" id="CLU_1377260_0_0_5"/>
<dbReference type="Proteomes" id="UP000001023">
    <property type="component" value="Chromosome"/>
</dbReference>
<gene>
    <name evidence="2" type="ordered locus">SPO2721</name>
</gene>
<dbReference type="STRING" id="246200.SPO2721"/>
<organism evidence="2 3">
    <name type="scientific">Ruegeria pomeroyi (strain ATCC 700808 / DSM 15171 / DSS-3)</name>
    <name type="common">Silicibacter pomeroyi</name>
    <dbReference type="NCBI Taxonomy" id="246200"/>
    <lineage>
        <taxon>Bacteria</taxon>
        <taxon>Pseudomonadati</taxon>
        <taxon>Pseudomonadota</taxon>
        <taxon>Alphaproteobacteria</taxon>
        <taxon>Rhodobacterales</taxon>
        <taxon>Roseobacteraceae</taxon>
        <taxon>Ruegeria</taxon>
    </lineage>
</organism>
<keyword evidence="3" id="KW-1185">Reference proteome</keyword>
<dbReference type="AlphaFoldDB" id="Q5LPX5"/>
<reference evidence="2 3" key="1">
    <citation type="journal article" date="2004" name="Nature">
        <title>Genome sequence of Silicibacter pomeroyi reveals adaptations to the marine environment.</title>
        <authorList>
            <person name="Moran M.A."/>
            <person name="Buchan A."/>
            <person name="Gonzalez J.M."/>
            <person name="Heidelberg J.F."/>
            <person name="Whitman W.B."/>
            <person name="Kiene R.P."/>
            <person name="Henriksen J.R."/>
            <person name="King G.M."/>
            <person name="Belas R."/>
            <person name="Fuqua C."/>
            <person name="Brinkac L."/>
            <person name="Lewis M."/>
            <person name="Johri S."/>
            <person name="Weaver B."/>
            <person name="Pai G."/>
            <person name="Eisen J.A."/>
            <person name="Rahe E."/>
            <person name="Sheldon W.M."/>
            <person name="Ye W."/>
            <person name="Miller T.R."/>
            <person name="Carlton J."/>
            <person name="Rasko D.A."/>
            <person name="Paulsen I.T."/>
            <person name="Ren Q."/>
            <person name="Daugherty S.C."/>
            <person name="Deboy R.T."/>
            <person name="Dodson R.J."/>
            <person name="Durkin A.S."/>
            <person name="Madupu R."/>
            <person name="Nelson W.C."/>
            <person name="Sullivan S.A."/>
            <person name="Rosovitz M.J."/>
            <person name="Haft D.H."/>
            <person name="Selengut J."/>
            <person name="Ward N."/>
        </authorList>
    </citation>
    <scope>NUCLEOTIDE SEQUENCE [LARGE SCALE GENOMIC DNA]</scope>
    <source>
        <strain evidence="3">ATCC 700808 / DSM 15171 / DSS-3</strain>
    </source>
</reference>
<sequence length="198" mass="22295">MEIEMTDDPTNPKKSMTPHRLNMNDEMSTSITNAIDQLATDGSLYTRWRLRGVRSREALKLAESALKESMAAKNRTFVVAVGLAEDLARKLLLSDALRNTEAVEREITHTINDALRNFEGLVTQREQAAYMVELERIAEAQRLLDAGKLSQQRFEQLVKSINDSTDKIVLGVHETTREILANLRARFNSALRQLGEAA</sequence>
<proteinExistence type="predicted"/>
<dbReference type="EMBL" id="CP000031">
    <property type="protein sequence ID" value="AAV95966.1"/>
    <property type="molecule type" value="Genomic_DNA"/>
</dbReference>
<protein>
    <submittedName>
        <fullName evidence="2">Uncharacterized protein</fullName>
    </submittedName>
</protein>
<evidence type="ECO:0000313" key="2">
    <source>
        <dbReference type="EMBL" id="AAV95966.1"/>
    </source>
</evidence>
<name>Q5LPX5_RUEPO</name>
<reference evidence="2 3" key="2">
    <citation type="journal article" date="2014" name="Stand. Genomic Sci.">
        <title>An updated genome annotation for the model marine bacterium Ruegeria pomeroyi DSS-3.</title>
        <authorList>
            <person name="Rivers A.R."/>
            <person name="Smith C.B."/>
            <person name="Moran M.A."/>
        </authorList>
    </citation>
    <scope>GENOME REANNOTATION</scope>
    <source>
        <strain evidence="3">ATCC 700808 / DSM 15171 / DSS-3</strain>
    </source>
</reference>
<accession>Q5LPX5</accession>